<sequence length="91" mass="10223">MGHVSPKHPSTGVLWSVFDLTLKVLICVVYVTRAAFDDVTQHKSEATTCDSRLDVCTNPSRGPINWFMLMWVRRSWAMWGAEAVLALLSLT</sequence>
<keyword evidence="1" id="KW-0472">Membrane</keyword>
<keyword evidence="3" id="KW-1185">Reference proteome</keyword>
<protein>
    <submittedName>
        <fullName evidence="2">Uncharacterized protein</fullName>
    </submittedName>
</protein>
<keyword evidence="1" id="KW-1133">Transmembrane helix</keyword>
<comment type="caution">
    <text evidence="2">The sequence shown here is derived from an EMBL/GenBank/DDBJ whole genome shotgun (WGS) entry which is preliminary data.</text>
</comment>
<feature type="non-terminal residue" evidence="2">
    <location>
        <position position="91"/>
    </location>
</feature>
<dbReference type="EMBL" id="CAXITT010000231">
    <property type="protein sequence ID" value="CAL1536472.1"/>
    <property type="molecule type" value="Genomic_DNA"/>
</dbReference>
<evidence type="ECO:0000313" key="2">
    <source>
        <dbReference type="EMBL" id="CAL1536472.1"/>
    </source>
</evidence>
<accession>A0AAV2HSJ3</accession>
<dbReference type="Proteomes" id="UP001497497">
    <property type="component" value="Unassembled WGS sequence"/>
</dbReference>
<gene>
    <name evidence="2" type="ORF">GSLYS_00010385001</name>
</gene>
<organism evidence="2 3">
    <name type="scientific">Lymnaea stagnalis</name>
    <name type="common">Great pond snail</name>
    <name type="synonym">Helix stagnalis</name>
    <dbReference type="NCBI Taxonomy" id="6523"/>
    <lineage>
        <taxon>Eukaryota</taxon>
        <taxon>Metazoa</taxon>
        <taxon>Spiralia</taxon>
        <taxon>Lophotrochozoa</taxon>
        <taxon>Mollusca</taxon>
        <taxon>Gastropoda</taxon>
        <taxon>Heterobranchia</taxon>
        <taxon>Euthyneura</taxon>
        <taxon>Panpulmonata</taxon>
        <taxon>Hygrophila</taxon>
        <taxon>Lymnaeoidea</taxon>
        <taxon>Lymnaeidae</taxon>
        <taxon>Lymnaea</taxon>
    </lineage>
</organism>
<dbReference type="AlphaFoldDB" id="A0AAV2HSJ3"/>
<name>A0AAV2HSJ3_LYMST</name>
<feature type="transmembrane region" description="Helical" evidence="1">
    <location>
        <begin position="12"/>
        <end position="31"/>
    </location>
</feature>
<proteinExistence type="predicted"/>
<keyword evidence="1" id="KW-0812">Transmembrane</keyword>
<reference evidence="2 3" key="1">
    <citation type="submission" date="2024-04" db="EMBL/GenBank/DDBJ databases">
        <authorList>
            <consortium name="Genoscope - CEA"/>
            <person name="William W."/>
        </authorList>
    </citation>
    <scope>NUCLEOTIDE SEQUENCE [LARGE SCALE GENOMIC DNA]</scope>
</reference>
<evidence type="ECO:0000313" key="3">
    <source>
        <dbReference type="Proteomes" id="UP001497497"/>
    </source>
</evidence>
<evidence type="ECO:0000256" key="1">
    <source>
        <dbReference type="SAM" id="Phobius"/>
    </source>
</evidence>